<dbReference type="AlphaFoldDB" id="A0A438GS22"/>
<reference evidence="1 2" key="1">
    <citation type="journal article" date="2018" name="PLoS Genet.">
        <title>Population sequencing reveals clonal diversity and ancestral inbreeding in the grapevine cultivar Chardonnay.</title>
        <authorList>
            <person name="Roach M.J."/>
            <person name="Johnson D.L."/>
            <person name="Bohlmann J."/>
            <person name="van Vuuren H.J."/>
            <person name="Jones S.J."/>
            <person name="Pretorius I.S."/>
            <person name="Schmidt S.A."/>
            <person name="Borneman A.R."/>
        </authorList>
    </citation>
    <scope>NUCLEOTIDE SEQUENCE [LARGE SCALE GENOMIC DNA]</scope>
    <source>
        <strain evidence="2">cv. Chardonnay</strain>
        <tissue evidence="1">Leaf</tissue>
    </source>
</reference>
<proteinExistence type="predicted"/>
<accession>A0A438GS22</accession>
<organism evidence="1 2">
    <name type="scientific">Vitis vinifera</name>
    <name type="common">Grape</name>
    <dbReference type="NCBI Taxonomy" id="29760"/>
    <lineage>
        <taxon>Eukaryota</taxon>
        <taxon>Viridiplantae</taxon>
        <taxon>Streptophyta</taxon>
        <taxon>Embryophyta</taxon>
        <taxon>Tracheophyta</taxon>
        <taxon>Spermatophyta</taxon>
        <taxon>Magnoliopsida</taxon>
        <taxon>eudicotyledons</taxon>
        <taxon>Gunneridae</taxon>
        <taxon>Pentapetalae</taxon>
        <taxon>rosids</taxon>
        <taxon>Vitales</taxon>
        <taxon>Vitaceae</taxon>
        <taxon>Viteae</taxon>
        <taxon>Vitis</taxon>
    </lineage>
</organism>
<dbReference type="Proteomes" id="UP000288805">
    <property type="component" value="Unassembled WGS sequence"/>
</dbReference>
<comment type="caution">
    <text evidence="1">The sequence shown here is derived from an EMBL/GenBank/DDBJ whole genome shotgun (WGS) entry which is preliminary data.</text>
</comment>
<evidence type="ECO:0000313" key="1">
    <source>
        <dbReference type="EMBL" id="RVW74992.1"/>
    </source>
</evidence>
<evidence type="ECO:0000313" key="2">
    <source>
        <dbReference type="Proteomes" id="UP000288805"/>
    </source>
</evidence>
<name>A0A438GS22_VITVI</name>
<dbReference type="EMBL" id="QGNW01000359">
    <property type="protein sequence ID" value="RVW74992.1"/>
    <property type="molecule type" value="Genomic_DNA"/>
</dbReference>
<gene>
    <name evidence="1" type="ORF">CK203_053678</name>
</gene>
<protein>
    <submittedName>
        <fullName evidence="1">Uncharacterized protein</fullName>
    </submittedName>
</protein>
<sequence length="178" mass="19461">MPILPNLFLVSWAEMAQSKPLSVIPSFRRSLLNPRRPGSYHPSLDEIAEQLSLLQTLASSGGIRKRTKLESLSAFLWKMVAKSAVMENANKKICRWALCARLPRKGSDQGAFLGPHRLGGGSPSRACFSKKYTAVAVAMDQHLVVSSGQRFPASKVDFGWGDRLLGHTIFHGVGMLGT</sequence>